<protein>
    <submittedName>
        <fullName evidence="1">Uncharacterized protein</fullName>
    </submittedName>
</protein>
<evidence type="ECO:0000313" key="1">
    <source>
        <dbReference type="EMBL" id="KAJ7515705.1"/>
    </source>
</evidence>
<keyword evidence="2" id="KW-1185">Reference proteome</keyword>
<name>A0ACC2AE19_DIPCM</name>
<dbReference type="Proteomes" id="UP001162992">
    <property type="component" value="Chromosome 22"/>
</dbReference>
<sequence length="805" mass="90154">MNALNILYRKVISLGCGHCHTMQHLSWTCTCPIQPKVFAAFQAFGAKNAASSLLIIHPRVLNQKGEFAHLWDYNLVVRCGRRSSRLCRRHGPSSLRPQKVLEFGCNCCCCSLAAPNGGSTAKLTRPLPELSCGLKQQVVILWFKNDLRVDDHPGLITASNSDILLPLFIFDPAVFKGWANNLLESLVDAVLNLRLSLQSLGSDLLVEEGASKDILLKLAKEVLYFSANLMCSRVVGATDIITEEEVDQGRIELISSVYKSLSNLSVKGKPVEVTQYRLSLYETEGLGALTESYKDFQKLKTHVALPMAPPTFLPPFPEGVHRGNVPSLNELVTVSKRLQAESPWAESLGRHPASILLEGELRLAENSANSELWGLKGVFTWRANYLSASPFDESQKRRKKLSDKVHKEEEWVLRGGEIETLNALHSYLKFLEAAVTDDSVKLYRAVWMTESRPGTSFRELFGTSLALGMLSWRRVYQVALEYQRARSGGFLSLLSSTCFTIAAAIAEAQSNQWHRLLALKSREEAKNKGWHSRTWIWRGFFIQYTAHGEQGQAVVLVHGFGAFWEHFRQNIKELAKMQKRVWAISLLGFGKSEKPNVLYTELLWAELVRDFIMDVVQEPVSLAGNSIGGYIVALVAGLWPSLVRSLILLNPAGRVIPEYASCKYLKPTKNSGVAWIGSRFLLLYLQTQCRDTLKKCYPINSSRADDWLLREVLRASYDPGAIAVLESLFYLRAPLPLNFFLDRYDAKVLVIQGAKDPLQNSLQKANMLKAYCKNVSVALVNSGHCPHDEIPEEVNGIIYNWLATV</sequence>
<accession>A0ACC2AE19</accession>
<reference evidence="2" key="1">
    <citation type="journal article" date="2024" name="Proc. Natl. Acad. Sci. U.S.A.">
        <title>Extraordinary preservation of gene collinearity over three hundred million years revealed in homosporous lycophytes.</title>
        <authorList>
            <person name="Li C."/>
            <person name="Wickell D."/>
            <person name="Kuo L.Y."/>
            <person name="Chen X."/>
            <person name="Nie B."/>
            <person name="Liao X."/>
            <person name="Peng D."/>
            <person name="Ji J."/>
            <person name="Jenkins J."/>
            <person name="Williams M."/>
            <person name="Shu S."/>
            <person name="Plott C."/>
            <person name="Barry K."/>
            <person name="Rajasekar S."/>
            <person name="Grimwood J."/>
            <person name="Han X."/>
            <person name="Sun S."/>
            <person name="Hou Z."/>
            <person name="He W."/>
            <person name="Dai G."/>
            <person name="Sun C."/>
            <person name="Schmutz J."/>
            <person name="Leebens-Mack J.H."/>
            <person name="Li F.W."/>
            <person name="Wang L."/>
        </authorList>
    </citation>
    <scope>NUCLEOTIDE SEQUENCE [LARGE SCALE GENOMIC DNA]</scope>
    <source>
        <strain evidence="2">cv. PW_Plant_1</strain>
    </source>
</reference>
<comment type="caution">
    <text evidence="1">The sequence shown here is derived from an EMBL/GenBank/DDBJ whole genome shotgun (WGS) entry which is preliminary data.</text>
</comment>
<proteinExistence type="predicted"/>
<organism evidence="1 2">
    <name type="scientific">Diphasiastrum complanatum</name>
    <name type="common">Issler's clubmoss</name>
    <name type="synonym">Lycopodium complanatum</name>
    <dbReference type="NCBI Taxonomy" id="34168"/>
    <lineage>
        <taxon>Eukaryota</taxon>
        <taxon>Viridiplantae</taxon>
        <taxon>Streptophyta</taxon>
        <taxon>Embryophyta</taxon>
        <taxon>Tracheophyta</taxon>
        <taxon>Lycopodiopsida</taxon>
        <taxon>Lycopodiales</taxon>
        <taxon>Lycopodiaceae</taxon>
        <taxon>Lycopodioideae</taxon>
        <taxon>Diphasiastrum</taxon>
    </lineage>
</organism>
<dbReference type="EMBL" id="CM055113">
    <property type="protein sequence ID" value="KAJ7515705.1"/>
    <property type="molecule type" value="Genomic_DNA"/>
</dbReference>
<gene>
    <name evidence="1" type="ORF">O6H91_22G024300</name>
</gene>
<evidence type="ECO:0000313" key="2">
    <source>
        <dbReference type="Proteomes" id="UP001162992"/>
    </source>
</evidence>